<dbReference type="Pfam" id="PF11736">
    <property type="entry name" value="DUF3299"/>
    <property type="match status" value="1"/>
</dbReference>
<dbReference type="Proteomes" id="UP001157353">
    <property type="component" value="Unassembled WGS sequence"/>
</dbReference>
<organism evidence="1 2">
    <name type="scientific">Psychromonas marina</name>
    <dbReference type="NCBI Taxonomy" id="88364"/>
    <lineage>
        <taxon>Bacteria</taxon>
        <taxon>Pseudomonadati</taxon>
        <taxon>Pseudomonadota</taxon>
        <taxon>Gammaproteobacteria</taxon>
        <taxon>Alteromonadales</taxon>
        <taxon>Psychromonadaceae</taxon>
        <taxon>Psychromonas</taxon>
    </lineage>
</organism>
<evidence type="ECO:0000313" key="2">
    <source>
        <dbReference type="Proteomes" id="UP001157353"/>
    </source>
</evidence>
<protein>
    <recommendedName>
        <fullName evidence="3">DUF3299 domain-containing protein</fullName>
    </recommendedName>
</protein>
<dbReference type="Gene3D" id="2.40.50.870">
    <property type="entry name" value="Protein of unknown function (DUF3299)"/>
    <property type="match status" value="1"/>
</dbReference>
<proteinExistence type="predicted"/>
<evidence type="ECO:0000313" key="1">
    <source>
        <dbReference type="EMBL" id="GLS89887.1"/>
    </source>
</evidence>
<reference evidence="2" key="1">
    <citation type="journal article" date="2019" name="Int. J. Syst. Evol. Microbiol.">
        <title>The Global Catalogue of Microorganisms (GCM) 10K type strain sequencing project: providing services to taxonomists for standard genome sequencing and annotation.</title>
        <authorList>
            <consortium name="The Broad Institute Genomics Platform"/>
            <consortium name="The Broad Institute Genome Sequencing Center for Infectious Disease"/>
            <person name="Wu L."/>
            <person name="Ma J."/>
        </authorList>
    </citation>
    <scope>NUCLEOTIDE SEQUENCE [LARGE SCALE GENOMIC DNA]</scope>
    <source>
        <strain evidence="2">NBRC 103166</strain>
    </source>
</reference>
<sequence length="228" mass="25096">MLILMLFILLGLTMLSIKKWAVLPLLFFMLNSPPSIANAIWKWSDLISAGAAPIDNPFAGFSSIQRYDLLIMTSLQQSPHNPKLQKESQLSLQRFNDAGIDILALLKKQQETANERAQAQQAINKALLGQQGKLAGYIVPLAFDNNQLTQFLLVPTAGACIHTPPPAANQIVLVNYPQGFEMVGLYTPIWIEGSLQAESNLPSVQLSDGELAVNSAYMMQADKVTLYR</sequence>
<accession>A0ABQ6DXM2</accession>
<comment type="caution">
    <text evidence="1">The sequence shown here is derived from an EMBL/GenBank/DDBJ whole genome shotgun (WGS) entry which is preliminary data.</text>
</comment>
<keyword evidence="2" id="KW-1185">Reference proteome</keyword>
<evidence type="ECO:0008006" key="3">
    <source>
        <dbReference type="Google" id="ProtNLM"/>
    </source>
</evidence>
<name>A0ABQ6DXM2_9GAMM</name>
<dbReference type="EMBL" id="BSPQ01000002">
    <property type="protein sequence ID" value="GLS89887.1"/>
    <property type="molecule type" value="Genomic_DNA"/>
</dbReference>
<dbReference type="InterPro" id="IPR021727">
    <property type="entry name" value="DUF3299"/>
</dbReference>
<gene>
    <name evidence="1" type="ORF">GCM10007916_09540</name>
</gene>
<dbReference type="RefSeq" id="WP_284203012.1">
    <property type="nucleotide sequence ID" value="NZ_BSPQ01000002.1"/>
</dbReference>